<keyword evidence="8 15" id="KW-0297">G-protein coupled receptor</keyword>
<dbReference type="PRINTS" id="PR00237">
    <property type="entry name" value="GPCRRHODOPSN"/>
</dbReference>
<dbReference type="GO" id="GO:0004930">
    <property type="term" value="F:G protein-coupled receptor activity"/>
    <property type="evidence" value="ECO:0007669"/>
    <property type="project" value="UniProtKB-KW"/>
</dbReference>
<evidence type="ECO:0000256" key="7">
    <source>
        <dbReference type="ARBA" id="ARBA00022991"/>
    </source>
</evidence>
<feature type="transmembrane region" description="Helical" evidence="15">
    <location>
        <begin position="99"/>
        <end position="123"/>
    </location>
</feature>
<dbReference type="Pfam" id="PF00001">
    <property type="entry name" value="7tm_1"/>
    <property type="match status" value="1"/>
</dbReference>
<dbReference type="InterPro" id="IPR001760">
    <property type="entry name" value="Opsin"/>
</dbReference>
<evidence type="ECO:0000259" key="17">
    <source>
        <dbReference type="PROSITE" id="PS50262"/>
    </source>
</evidence>
<keyword evidence="14" id="KW-0844">Vision</keyword>
<keyword evidence="13 15" id="KW-0807">Transducer</keyword>
<dbReference type="PROSITE" id="PS00238">
    <property type="entry name" value="OPSIN"/>
    <property type="match status" value="1"/>
</dbReference>
<dbReference type="PROSITE" id="PS50262">
    <property type="entry name" value="G_PROTEIN_RECEP_F1_2"/>
    <property type="match status" value="1"/>
</dbReference>
<feature type="domain" description="G-protein coupled receptors family 1 profile" evidence="17">
    <location>
        <begin position="78"/>
        <end position="338"/>
    </location>
</feature>
<sequence length="385" mass="43076">MINMNISDSFGPNAHFFRPGVMQAQIAEVGDEILGSKIDEDYLDYIHPHWRQYKAPAAYQHFLLGILYAFIFFMGTMGNVLVLVAFFTTKGLRTPSNLFVANLAIFDTIMMFKLPFFVMNSVVEGQIFGKIGCDVYALAGAISGMGAAITNSAIAFDRYRTIAFPLDGRLGMKAAIGLAAFCWVWALPFSVIPFFEIWSRYAPEGYLTTCSFDYLTEGKPTQLFTITIFVWAYIIPLLLIALFYSKIISHVREHEKMLREQAKRMNVKSLSQGDEKSAEIRIAKVAITIVFLFICGWTPYALIAILGCFGDRNLMTPTFSMIPAVACKTVACIDPWIYAINHPRFRAEIQKKVPWLCFFSTNPKSSNSDTKSTASDATEAKAEAA</sequence>
<protein>
    <submittedName>
        <fullName evidence="18">RhSWc3 protein</fullName>
    </submittedName>
</protein>
<evidence type="ECO:0000313" key="18">
    <source>
        <dbReference type="EMBL" id="BAQ54807.1"/>
    </source>
</evidence>
<dbReference type="AlphaFoldDB" id="A0A0C6G2V3"/>
<dbReference type="GO" id="GO:0007601">
    <property type="term" value="P:visual perception"/>
    <property type="evidence" value="ECO:0007669"/>
    <property type="project" value="UniProtKB-KW"/>
</dbReference>
<evidence type="ECO:0000256" key="15">
    <source>
        <dbReference type="RuleBase" id="RU004951"/>
    </source>
</evidence>
<feature type="transmembrane region" description="Helical" evidence="15">
    <location>
        <begin position="175"/>
        <end position="195"/>
    </location>
</feature>
<dbReference type="SUPFAM" id="SSF81321">
    <property type="entry name" value="Family A G protein-coupled receptor-like"/>
    <property type="match status" value="1"/>
</dbReference>
<evidence type="ECO:0000256" key="4">
    <source>
        <dbReference type="ARBA" id="ARBA00022692"/>
    </source>
</evidence>
<dbReference type="InterPro" id="IPR027430">
    <property type="entry name" value="Retinal_BS"/>
</dbReference>
<evidence type="ECO:0000256" key="3">
    <source>
        <dbReference type="ARBA" id="ARBA00022606"/>
    </source>
</evidence>
<dbReference type="CDD" id="cd15079">
    <property type="entry name" value="7tmA_photoreceptors_insect"/>
    <property type="match status" value="1"/>
</dbReference>
<evidence type="ECO:0000256" key="11">
    <source>
        <dbReference type="ARBA" id="ARBA00023170"/>
    </source>
</evidence>
<keyword evidence="11 15" id="KW-0675">Receptor</keyword>
<comment type="caution">
    <text evidence="15">Lacks conserved residue(s) required for the propagation of feature annotation.</text>
</comment>
<evidence type="ECO:0000256" key="14">
    <source>
        <dbReference type="ARBA" id="ARBA00023305"/>
    </source>
</evidence>
<dbReference type="GO" id="GO:0009881">
    <property type="term" value="F:photoreceptor activity"/>
    <property type="evidence" value="ECO:0007669"/>
    <property type="project" value="UniProtKB-KW"/>
</dbReference>
<keyword evidence="7 15" id="KW-0157">Chromophore</keyword>
<comment type="similarity">
    <text evidence="15">Belongs to the G-protein coupled receptor 1 family. Opsin subfamily.</text>
</comment>
<dbReference type="SMART" id="SM01381">
    <property type="entry name" value="7TM_GPCR_Srsx"/>
    <property type="match status" value="1"/>
</dbReference>
<comment type="subcellular location">
    <subcellularLocation>
        <location evidence="1 15">Membrane</location>
        <topology evidence="1 15">Multi-pass membrane protein</topology>
    </subcellularLocation>
</comment>
<keyword evidence="5 15" id="KW-0681">Retinal protein</keyword>
<dbReference type="FunFam" id="1.20.1070.10:FF:000044">
    <property type="entry name" value="Opsin, ultraviolet-sensitive"/>
    <property type="match status" value="1"/>
</dbReference>
<keyword evidence="6 15" id="KW-1133">Transmembrane helix</keyword>
<feature type="compositionally biased region" description="Low complexity" evidence="16">
    <location>
        <begin position="364"/>
        <end position="377"/>
    </location>
</feature>
<evidence type="ECO:0000256" key="13">
    <source>
        <dbReference type="ARBA" id="ARBA00023224"/>
    </source>
</evidence>
<evidence type="ECO:0000256" key="6">
    <source>
        <dbReference type="ARBA" id="ARBA00022989"/>
    </source>
</evidence>
<name>A0A0C6G2V3_9ODON</name>
<feature type="transmembrane region" description="Helical" evidence="15">
    <location>
        <begin position="223"/>
        <end position="244"/>
    </location>
</feature>
<dbReference type="GO" id="GO:0007602">
    <property type="term" value="P:phototransduction"/>
    <property type="evidence" value="ECO:0007669"/>
    <property type="project" value="UniProtKB-KW"/>
</dbReference>
<evidence type="ECO:0000256" key="12">
    <source>
        <dbReference type="ARBA" id="ARBA00023180"/>
    </source>
</evidence>
<organism evidence="18">
    <name type="scientific">Anotogaster sieboldii</name>
    <dbReference type="NCBI Taxonomy" id="126220"/>
    <lineage>
        <taxon>Eukaryota</taxon>
        <taxon>Metazoa</taxon>
        <taxon>Ecdysozoa</taxon>
        <taxon>Arthropoda</taxon>
        <taxon>Hexapoda</taxon>
        <taxon>Insecta</taxon>
        <taxon>Pterygota</taxon>
        <taxon>Palaeoptera</taxon>
        <taxon>Odonata</taxon>
        <taxon>Epiprocta</taxon>
        <taxon>Anisoptera</taxon>
        <taxon>Cordulegastroidea</taxon>
        <taxon>Cordulegastridae</taxon>
        <taxon>Anotogaster</taxon>
    </lineage>
</organism>
<feature type="transmembrane region" description="Helical" evidence="15">
    <location>
        <begin position="62"/>
        <end position="87"/>
    </location>
</feature>
<dbReference type="Gene3D" id="1.20.1070.10">
    <property type="entry name" value="Rhodopsin 7-helix transmembrane proteins"/>
    <property type="match status" value="1"/>
</dbReference>
<gene>
    <name evidence="18" type="primary">RhSWc3</name>
</gene>
<keyword evidence="9 15" id="KW-0472">Membrane</keyword>
<dbReference type="PROSITE" id="PS00237">
    <property type="entry name" value="G_PROTEIN_RECEP_F1_1"/>
    <property type="match status" value="1"/>
</dbReference>
<keyword evidence="4 15" id="KW-0812">Transmembrane</keyword>
<evidence type="ECO:0000256" key="10">
    <source>
        <dbReference type="ARBA" id="ARBA00023157"/>
    </source>
</evidence>
<evidence type="ECO:0000256" key="16">
    <source>
        <dbReference type="SAM" id="MobiDB-lite"/>
    </source>
</evidence>
<keyword evidence="12" id="KW-0325">Glycoprotein</keyword>
<dbReference type="EMBL" id="LC009163">
    <property type="protein sequence ID" value="BAQ54807.1"/>
    <property type="molecule type" value="mRNA"/>
</dbReference>
<evidence type="ECO:0000256" key="8">
    <source>
        <dbReference type="ARBA" id="ARBA00023040"/>
    </source>
</evidence>
<evidence type="ECO:0000256" key="1">
    <source>
        <dbReference type="ARBA" id="ARBA00004141"/>
    </source>
</evidence>
<evidence type="ECO:0000256" key="9">
    <source>
        <dbReference type="ARBA" id="ARBA00023136"/>
    </source>
</evidence>
<dbReference type="GO" id="GO:0016020">
    <property type="term" value="C:membrane"/>
    <property type="evidence" value="ECO:0007669"/>
    <property type="project" value="UniProtKB-SubCell"/>
</dbReference>
<dbReference type="InterPro" id="IPR000276">
    <property type="entry name" value="GPCR_Rhodpsn"/>
</dbReference>
<keyword evidence="2 15" id="KW-0600">Photoreceptor protein</keyword>
<proteinExistence type="evidence at transcript level"/>
<dbReference type="PRINTS" id="PR00577">
    <property type="entry name" value="OPSINRH3RH4"/>
</dbReference>
<dbReference type="InterPro" id="IPR050125">
    <property type="entry name" value="GPCR_opsins"/>
</dbReference>
<accession>A0A0C6G2V3</accession>
<feature type="transmembrane region" description="Helical" evidence="15">
    <location>
        <begin position="135"/>
        <end position="154"/>
    </location>
</feature>
<evidence type="ECO:0000256" key="5">
    <source>
        <dbReference type="ARBA" id="ARBA00022925"/>
    </source>
</evidence>
<keyword evidence="3 15" id="KW-0716">Sensory transduction</keyword>
<dbReference type="PRINTS" id="PR00238">
    <property type="entry name" value="OPSIN"/>
</dbReference>
<dbReference type="InterPro" id="IPR017452">
    <property type="entry name" value="GPCR_Rhodpsn_7TM"/>
</dbReference>
<evidence type="ECO:0000256" key="2">
    <source>
        <dbReference type="ARBA" id="ARBA00022543"/>
    </source>
</evidence>
<reference evidence="18" key="1">
    <citation type="journal article" date="2015" name="Proc. Natl. Acad. Sci. U.S.A.">
        <title>Extraordinary diversity of visual opsin genes in dragonflies.</title>
        <authorList>
            <person name="Futahashi R."/>
            <person name="Kawahara-Miki R."/>
            <person name="Kinoshita M."/>
            <person name="Yoshitake K."/>
            <person name="Yajima S."/>
            <person name="Arikawa K."/>
            <person name="Fukatsu T."/>
        </authorList>
    </citation>
    <scope>NUCLEOTIDE SEQUENCE</scope>
</reference>
<feature type="transmembrane region" description="Helical" evidence="15">
    <location>
        <begin position="285"/>
        <end position="307"/>
    </location>
</feature>
<keyword evidence="10" id="KW-1015">Disulfide bond</keyword>
<dbReference type="PANTHER" id="PTHR24240">
    <property type="entry name" value="OPSIN"/>
    <property type="match status" value="1"/>
</dbReference>
<feature type="region of interest" description="Disordered" evidence="16">
    <location>
        <begin position="363"/>
        <end position="385"/>
    </location>
</feature>